<evidence type="ECO:0000313" key="2">
    <source>
        <dbReference type="Proteomes" id="UP001396334"/>
    </source>
</evidence>
<name>A0ABR2NAR1_9ROSI</name>
<dbReference type="InterPro" id="IPR036457">
    <property type="entry name" value="PPM-type-like_dom_sf"/>
</dbReference>
<organism evidence="1 2">
    <name type="scientific">Hibiscus sabdariffa</name>
    <name type="common">roselle</name>
    <dbReference type="NCBI Taxonomy" id="183260"/>
    <lineage>
        <taxon>Eukaryota</taxon>
        <taxon>Viridiplantae</taxon>
        <taxon>Streptophyta</taxon>
        <taxon>Embryophyta</taxon>
        <taxon>Tracheophyta</taxon>
        <taxon>Spermatophyta</taxon>
        <taxon>Magnoliopsida</taxon>
        <taxon>eudicotyledons</taxon>
        <taxon>Gunneridae</taxon>
        <taxon>Pentapetalae</taxon>
        <taxon>rosids</taxon>
        <taxon>malvids</taxon>
        <taxon>Malvales</taxon>
        <taxon>Malvaceae</taxon>
        <taxon>Malvoideae</taxon>
        <taxon>Hibiscus</taxon>
    </lineage>
</organism>
<proteinExistence type="predicted"/>
<evidence type="ECO:0000313" key="1">
    <source>
        <dbReference type="EMBL" id="KAK8973258.1"/>
    </source>
</evidence>
<gene>
    <name evidence="1" type="ORF">V6N11_013244</name>
</gene>
<sequence>MAILSVFYQFLKPWGLEHEVSKGQHAVSLVRKGLQWHDDPEQCAKYFVTKALPRNMFDNLTVIVICFCASDKPGATIYLAKRIELL</sequence>
<reference evidence="1 2" key="1">
    <citation type="journal article" date="2024" name="G3 (Bethesda)">
        <title>Genome assembly of Hibiscus sabdariffa L. provides insights into metabolisms of medicinal natural products.</title>
        <authorList>
            <person name="Kim T."/>
        </authorList>
    </citation>
    <scope>NUCLEOTIDE SEQUENCE [LARGE SCALE GENOMIC DNA]</scope>
    <source>
        <strain evidence="1">TK-2024</strain>
        <tissue evidence="1">Old leaves</tissue>
    </source>
</reference>
<comment type="caution">
    <text evidence="1">The sequence shown here is derived from an EMBL/GenBank/DDBJ whole genome shotgun (WGS) entry which is preliminary data.</text>
</comment>
<accession>A0ABR2NAR1</accession>
<dbReference type="Gene3D" id="3.60.40.10">
    <property type="entry name" value="PPM-type phosphatase domain"/>
    <property type="match status" value="1"/>
</dbReference>
<dbReference type="EMBL" id="JBBPBN010000189">
    <property type="protein sequence ID" value="KAK8973258.1"/>
    <property type="molecule type" value="Genomic_DNA"/>
</dbReference>
<dbReference type="Proteomes" id="UP001396334">
    <property type="component" value="Unassembled WGS sequence"/>
</dbReference>
<dbReference type="SUPFAM" id="SSF81606">
    <property type="entry name" value="PP2C-like"/>
    <property type="match status" value="1"/>
</dbReference>
<protein>
    <submittedName>
        <fullName evidence="1">Uncharacterized protein</fullName>
    </submittedName>
</protein>
<keyword evidence="2" id="KW-1185">Reference proteome</keyword>